<evidence type="ECO:0000256" key="1">
    <source>
        <dbReference type="SAM" id="MobiDB-lite"/>
    </source>
</evidence>
<reference evidence="2 3" key="1">
    <citation type="submission" date="2016-06" db="EMBL/GenBank/DDBJ databases">
        <authorList>
            <person name="Kjaerup R.B."/>
            <person name="Dalgaard T.S."/>
            <person name="Juul-Madsen H.R."/>
        </authorList>
    </citation>
    <scope>NUCLEOTIDE SEQUENCE [LARGE SCALE GENOMIC DNA]</scope>
    <source>
        <strain evidence="2 3">DSM 43818</strain>
    </source>
</reference>
<evidence type="ECO:0000313" key="3">
    <source>
        <dbReference type="Proteomes" id="UP000199699"/>
    </source>
</evidence>
<evidence type="ECO:0000313" key="2">
    <source>
        <dbReference type="EMBL" id="SCL33747.1"/>
    </source>
</evidence>
<accession>A0A1C6SW74</accession>
<feature type="region of interest" description="Disordered" evidence="1">
    <location>
        <begin position="266"/>
        <end position="314"/>
    </location>
</feature>
<proteinExistence type="predicted"/>
<gene>
    <name evidence="2" type="ORF">GA0070616_4790</name>
</gene>
<dbReference type="AlphaFoldDB" id="A0A1C6SW74"/>
<dbReference type="EMBL" id="FMHT01000003">
    <property type="protein sequence ID" value="SCL33747.1"/>
    <property type="molecule type" value="Genomic_DNA"/>
</dbReference>
<dbReference type="RefSeq" id="WP_091087369.1">
    <property type="nucleotide sequence ID" value="NZ_FMHT01000003.1"/>
</dbReference>
<dbReference type="STRING" id="145857.GA0070616_4790"/>
<keyword evidence="3" id="KW-1185">Reference proteome</keyword>
<organism evidence="2 3">
    <name type="scientific">Micromonospora nigra</name>
    <dbReference type="NCBI Taxonomy" id="145857"/>
    <lineage>
        <taxon>Bacteria</taxon>
        <taxon>Bacillati</taxon>
        <taxon>Actinomycetota</taxon>
        <taxon>Actinomycetes</taxon>
        <taxon>Micromonosporales</taxon>
        <taxon>Micromonosporaceae</taxon>
        <taxon>Micromonospora</taxon>
    </lineage>
</organism>
<feature type="compositionally biased region" description="Low complexity" evidence="1">
    <location>
        <begin position="266"/>
        <end position="278"/>
    </location>
</feature>
<sequence>MTAAATTSTDPRSRADGLGWVTRAVFGDERITLTVGGPPPAGHTAVARYAVVPSLDRARFLLPLGAPRVTAAALLAYNALRPAKVRAMRAVLGGAARVGLVDLAPFPTLTVSLPAGVPAADALLAGRLAARLAAGPLHAACGVRPPDPNHKPTLQLFDATGRPRGYAKIGWNDATRALVTAEAAALRELPGVSGVADHPVAPRLLAEVVERDRAVAVVEPLPPTVRGVPVTEPPDTGALLAVARRGRPPAPARPLAGSPFLARLAAEAQRAADPARAQQGGGADSAGRQQDGGADSAGRQDGGAADSAGAQRDDGAGAAGARVVAAVAALARRHGATAVEFGHWHGDWVPWNLGRHAGRLVAWDWEHSGPDVPVGFDLAHDAFQRSLVLRGEPAATAAGAADAQLARLGGRLGLDEAACRLVVDAYLVEMWLRTWRLAAAGAGWNPALHPALLDVVEKRHNG</sequence>
<evidence type="ECO:0008006" key="4">
    <source>
        <dbReference type="Google" id="ProtNLM"/>
    </source>
</evidence>
<dbReference type="OrthoDB" id="8479674at2"/>
<dbReference type="Proteomes" id="UP000199699">
    <property type="component" value="Unassembled WGS sequence"/>
</dbReference>
<feature type="compositionally biased region" description="Low complexity" evidence="1">
    <location>
        <begin position="289"/>
        <end position="310"/>
    </location>
</feature>
<name>A0A1C6SW74_9ACTN</name>
<protein>
    <recommendedName>
        <fullName evidence="4">Phosphotransferase enzyme family protein</fullName>
    </recommendedName>
</protein>